<dbReference type="SUPFAM" id="SSF53850">
    <property type="entry name" value="Periplasmic binding protein-like II"/>
    <property type="match status" value="1"/>
</dbReference>
<evidence type="ECO:0000313" key="7">
    <source>
        <dbReference type="Proteomes" id="UP000002307"/>
    </source>
</evidence>
<dbReference type="PANTHER" id="PTHR30126:SF40">
    <property type="entry name" value="HTH-TYPE TRANSCRIPTIONAL REGULATOR GLTR"/>
    <property type="match status" value="1"/>
</dbReference>
<dbReference type="InterPro" id="IPR036390">
    <property type="entry name" value="WH_DNA-bd_sf"/>
</dbReference>
<comment type="similarity">
    <text evidence="1">Belongs to the LysR transcriptional regulatory family.</text>
</comment>
<dbReference type="HOGENOM" id="CLU_917084_0_0_2"/>
<dbReference type="EMBL" id="CP001401">
    <property type="protein sequence ID" value="ACP54829.1"/>
    <property type="molecule type" value="Genomic_DNA"/>
</dbReference>
<keyword evidence="4" id="KW-0804">Transcription</keyword>
<dbReference type="AlphaFoldDB" id="C3N4A4"/>
<dbReference type="GO" id="GO:0000976">
    <property type="term" value="F:transcription cis-regulatory region binding"/>
    <property type="evidence" value="ECO:0007669"/>
    <property type="project" value="TreeGrafter"/>
</dbReference>
<protein>
    <submittedName>
        <fullName evidence="6">Transcriptional regulator, LysR family</fullName>
    </submittedName>
</protein>
<dbReference type="Pfam" id="PF03466">
    <property type="entry name" value="LysR_substrate"/>
    <property type="match status" value="1"/>
</dbReference>
<dbReference type="GO" id="GO:0006355">
    <property type="term" value="P:regulation of DNA-templated transcription"/>
    <property type="evidence" value="ECO:0007669"/>
    <property type="project" value="TreeGrafter"/>
</dbReference>
<dbReference type="InterPro" id="IPR036388">
    <property type="entry name" value="WH-like_DNA-bd_sf"/>
</dbReference>
<feature type="domain" description="LysR substrate-binding" evidence="5">
    <location>
        <begin position="88"/>
        <end position="276"/>
    </location>
</feature>
<dbReference type="KEGG" id="sim:M1627_0894"/>
<sequence>MTISLEDIETLLLLYKYKSVEQVSKEMNISDGTVKYRVKNIESFLNRKIVKSLGTRKVEFTDYGEIVIEEFRKIKNILEKLKVYGEQMTYEIKIASGEVAGIYFLPQIAKAFKDKYAEYKINIEVLSTLDVFRSLEDGSADIGFVASINFDEIKNTLSNYRVIRLVKNKLVVIGKKGSLRKDKISVKEILNFPYIGRKYNSGIQAEVRKILESEGFSENDLNIVYKLDNSSSVINAVIEGIGISIVSFIQAKRYIEAGLLDYAELDTKVESYLYAIDPWKGKNEIINKFINFTINFIIENLNI</sequence>
<accession>C3N4A4</accession>
<evidence type="ECO:0000313" key="6">
    <source>
        <dbReference type="EMBL" id="ACP54829.1"/>
    </source>
</evidence>
<keyword evidence="3" id="KW-0238">DNA-binding</keyword>
<keyword evidence="2" id="KW-0805">Transcription regulation</keyword>
<proteinExistence type="inferred from homology"/>
<reference evidence="6 7" key="1">
    <citation type="journal article" date="2009" name="Proc. Natl. Acad. Sci. U.S.A.">
        <title>Biogeography of the Sulfolobus islandicus pan-genome.</title>
        <authorList>
            <person name="Reno M.L."/>
            <person name="Held N.L."/>
            <person name="Fields C.J."/>
            <person name="Burke P.V."/>
            <person name="Whitaker R.J."/>
        </authorList>
    </citation>
    <scope>NUCLEOTIDE SEQUENCE [LARGE SCALE GENOMIC DNA]</scope>
    <source>
        <strain evidence="6 7">M.16.27</strain>
    </source>
</reference>
<dbReference type="PANTHER" id="PTHR30126">
    <property type="entry name" value="HTH-TYPE TRANSCRIPTIONAL REGULATOR"/>
    <property type="match status" value="1"/>
</dbReference>
<dbReference type="SUPFAM" id="SSF46785">
    <property type="entry name" value="Winged helix' DNA-binding domain"/>
    <property type="match status" value="1"/>
</dbReference>
<dbReference type="InterPro" id="IPR005119">
    <property type="entry name" value="LysR_subst-bd"/>
</dbReference>
<evidence type="ECO:0000256" key="1">
    <source>
        <dbReference type="ARBA" id="ARBA00009437"/>
    </source>
</evidence>
<gene>
    <name evidence="6" type="ordered locus">M1627_0894</name>
</gene>
<evidence type="ECO:0000256" key="2">
    <source>
        <dbReference type="ARBA" id="ARBA00023015"/>
    </source>
</evidence>
<name>C3N4A4_SACI3</name>
<organism evidence="6 7">
    <name type="scientific">Saccharolobus islandicus (strain M.16.27)</name>
    <name type="common">Sulfolobus islandicus</name>
    <dbReference type="NCBI Taxonomy" id="427318"/>
    <lineage>
        <taxon>Archaea</taxon>
        <taxon>Thermoproteota</taxon>
        <taxon>Thermoprotei</taxon>
        <taxon>Sulfolobales</taxon>
        <taxon>Sulfolobaceae</taxon>
        <taxon>Saccharolobus</taxon>
    </lineage>
</organism>
<dbReference type="Gene3D" id="3.40.190.290">
    <property type="match status" value="1"/>
</dbReference>
<dbReference type="Gene3D" id="1.10.10.10">
    <property type="entry name" value="Winged helix-like DNA-binding domain superfamily/Winged helix DNA-binding domain"/>
    <property type="match status" value="1"/>
</dbReference>
<evidence type="ECO:0000259" key="5">
    <source>
        <dbReference type="Pfam" id="PF03466"/>
    </source>
</evidence>
<dbReference type="Proteomes" id="UP000002307">
    <property type="component" value="Chromosome"/>
</dbReference>
<evidence type="ECO:0000256" key="3">
    <source>
        <dbReference type="ARBA" id="ARBA00023125"/>
    </source>
</evidence>
<evidence type="ECO:0000256" key="4">
    <source>
        <dbReference type="ARBA" id="ARBA00023163"/>
    </source>
</evidence>